<keyword evidence="2" id="KW-0255">Endonuclease</keyword>
<dbReference type="PANTHER" id="PTHR30015">
    <property type="entry name" value="MRR RESTRICTION SYSTEM PROTEIN"/>
    <property type="match status" value="1"/>
</dbReference>
<proteinExistence type="predicted"/>
<feature type="domain" description="Restriction endonuclease type IV Mrr" evidence="1">
    <location>
        <begin position="133"/>
        <end position="250"/>
    </location>
</feature>
<keyword evidence="2" id="KW-0540">Nuclease</keyword>
<protein>
    <submittedName>
        <fullName evidence="2">Restriction endonuclease</fullName>
    </submittedName>
</protein>
<gene>
    <name evidence="2" type="ORF">AMURIS_05085</name>
</gene>
<dbReference type="PANTHER" id="PTHR30015:SF7">
    <property type="entry name" value="TYPE IV METHYL-DIRECTED RESTRICTION ENZYME ECOKMRR"/>
    <property type="match status" value="1"/>
</dbReference>
<keyword evidence="3" id="KW-1185">Reference proteome</keyword>
<dbReference type="AlphaFoldDB" id="A0A2K4ZPC4"/>
<dbReference type="GO" id="GO:0003677">
    <property type="term" value="F:DNA binding"/>
    <property type="evidence" value="ECO:0007669"/>
    <property type="project" value="InterPro"/>
</dbReference>
<dbReference type="OrthoDB" id="1426324at2"/>
<dbReference type="InterPro" id="IPR011335">
    <property type="entry name" value="Restrct_endonuc-II-like"/>
</dbReference>
<dbReference type="Proteomes" id="UP000236311">
    <property type="component" value="Unassembled WGS sequence"/>
</dbReference>
<dbReference type="Gene3D" id="3.40.1350.10">
    <property type="match status" value="1"/>
</dbReference>
<dbReference type="InterPro" id="IPR052906">
    <property type="entry name" value="Type_IV_Methyl-Rstrct_Enzyme"/>
</dbReference>
<evidence type="ECO:0000259" key="1">
    <source>
        <dbReference type="Pfam" id="PF04471"/>
    </source>
</evidence>
<dbReference type="InterPro" id="IPR011856">
    <property type="entry name" value="tRNA_endonuc-like_dom_sf"/>
</dbReference>
<reference evidence="2 3" key="1">
    <citation type="submission" date="2018-01" db="EMBL/GenBank/DDBJ databases">
        <authorList>
            <person name="Gaut B.S."/>
            <person name="Morton B.R."/>
            <person name="Clegg M.T."/>
            <person name="Duvall M.R."/>
        </authorList>
    </citation>
    <scope>NUCLEOTIDE SEQUENCE [LARGE SCALE GENOMIC DNA]</scope>
    <source>
        <strain evidence="2">GP69</strain>
    </source>
</reference>
<dbReference type="RefSeq" id="WP_103242280.1">
    <property type="nucleotide sequence ID" value="NZ_JANJZD010000052.1"/>
</dbReference>
<keyword evidence="2" id="KW-0378">Hydrolase</keyword>
<dbReference type="EMBL" id="OFSM01000046">
    <property type="protein sequence ID" value="SOY32327.1"/>
    <property type="molecule type" value="Genomic_DNA"/>
</dbReference>
<dbReference type="InterPro" id="IPR007560">
    <property type="entry name" value="Restrct_endonuc_IV_Mrr"/>
</dbReference>
<dbReference type="Pfam" id="PF04471">
    <property type="entry name" value="Mrr_cat"/>
    <property type="match status" value="1"/>
</dbReference>
<evidence type="ECO:0000313" key="2">
    <source>
        <dbReference type="EMBL" id="SOY32327.1"/>
    </source>
</evidence>
<sequence>MFGYEREHKSILNPAVRLKNMELIPLGLRNSLKNDFIISSSTNKLLYNEPGFFASKNRRKTENIFRKASVYQNTVHESNTNTATENKSSIYQPCIVDVFGEPISKKKDTPKIIITEINDQLLYELTQKPDLLYSLTPYNFELVIAKIFEKRGFSVKITPQTRDGGKDIFVAKNDLFSFLFYVECKKYSPDHHVGIDIIHRLYGVIAAEKVTGGIIATTSYFTNPAKDYIQQHQLNHQITLHDYDTISSLLKSLQYNTQ</sequence>
<evidence type="ECO:0000313" key="3">
    <source>
        <dbReference type="Proteomes" id="UP000236311"/>
    </source>
</evidence>
<dbReference type="GO" id="GO:0015666">
    <property type="term" value="F:restriction endodeoxyribonuclease activity"/>
    <property type="evidence" value="ECO:0007669"/>
    <property type="project" value="TreeGrafter"/>
</dbReference>
<accession>A0A2K4ZPC4</accession>
<organism evidence="2 3">
    <name type="scientific">Acetatifactor muris</name>
    <dbReference type="NCBI Taxonomy" id="879566"/>
    <lineage>
        <taxon>Bacteria</taxon>
        <taxon>Bacillati</taxon>
        <taxon>Bacillota</taxon>
        <taxon>Clostridia</taxon>
        <taxon>Lachnospirales</taxon>
        <taxon>Lachnospiraceae</taxon>
        <taxon>Acetatifactor</taxon>
    </lineage>
</organism>
<name>A0A2K4ZPC4_9FIRM</name>
<dbReference type="SUPFAM" id="SSF52980">
    <property type="entry name" value="Restriction endonuclease-like"/>
    <property type="match status" value="1"/>
</dbReference>
<dbReference type="GO" id="GO:0009307">
    <property type="term" value="P:DNA restriction-modification system"/>
    <property type="evidence" value="ECO:0007669"/>
    <property type="project" value="InterPro"/>
</dbReference>